<reference evidence="4" key="1">
    <citation type="submission" date="2016-10" db="EMBL/GenBank/DDBJ databases">
        <title>Sequence of Gallionella enrichment culture.</title>
        <authorList>
            <person name="Poehlein A."/>
            <person name="Muehling M."/>
            <person name="Daniel R."/>
        </authorList>
    </citation>
    <scope>NUCLEOTIDE SEQUENCE</scope>
</reference>
<dbReference type="Gene3D" id="3.30.565.10">
    <property type="entry name" value="Histidine kinase-like ATPase, C-terminal domain"/>
    <property type="match status" value="1"/>
</dbReference>
<dbReference type="SUPFAM" id="SSF47384">
    <property type="entry name" value="Homodimeric domain of signal transducing histidine kinase"/>
    <property type="match status" value="1"/>
</dbReference>
<dbReference type="SUPFAM" id="SSF52172">
    <property type="entry name" value="CheY-like"/>
    <property type="match status" value="1"/>
</dbReference>
<feature type="domain" description="Response regulatory" evidence="3">
    <location>
        <begin position="3"/>
        <end position="120"/>
    </location>
</feature>
<dbReference type="InterPro" id="IPR004358">
    <property type="entry name" value="Sig_transdc_His_kin-like_C"/>
</dbReference>
<feature type="domain" description="Histidine kinase" evidence="2">
    <location>
        <begin position="144"/>
        <end position="359"/>
    </location>
</feature>
<organism evidence="4">
    <name type="scientific">mine drainage metagenome</name>
    <dbReference type="NCBI Taxonomy" id="410659"/>
    <lineage>
        <taxon>unclassified sequences</taxon>
        <taxon>metagenomes</taxon>
        <taxon>ecological metagenomes</taxon>
    </lineage>
</organism>
<protein>
    <submittedName>
        <fullName evidence="4">Alkaline phosphatase synthesis transcriptional regulatory protein PhoP</fullName>
    </submittedName>
</protein>
<accession>A0A1J5T5X3</accession>
<dbReference type="SUPFAM" id="SSF55874">
    <property type="entry name" value="ATPase domain of HSP90 chaperone/DNA topoisomerase II/histidine kinase"/>
    <property type="match status" value="1"/>
</dbReference>
<dbReference type="GO" id="GO:0000155">
    <property type="term" value="F:phosphorelay sensor kinase activity"/>
    <property type="evidence" value="ECO:0007669"/>
    <property type="project" value="InterPro"/>
</dbReference>
<evidence type="ECO:0000313" key="4">
    <source>
        <dbReference type="EMBL" id="OIR09212.1"/>
    </source>
</evidence>
<dbReference type="Pfam" id="PF00072">
    <property type="entry name" value="Response_reg"/>
    <property type="match status" value="1"/>
</dbReference>
<dbReference type="InterPro" id="IPR001789">
    <property type="entry name" value="Sig_transdc_resp-reg_receiver"/>
</dbReference>
<dbReference type="SMART" id="SM00448">
    <property type="entry name" value="REC"/>
    <property type="match status" value="1"/>
</dbReference>
<dbReference type="PANTHER" id="PTHR43547">
    <property type="entry name" value="TWO-COMPONENT HISTIDINE KINASE"/>
    <property type="match status" value="1"/>
</dbReference>
<dbReference type="InterPro" id="IPR036097">
    <property type="entry name" value="HisK_dim/P_sf"/>
</dbReference>
<dbReference type="InterPro" id="IPR005467">
    <property type="entry name" value="His_kinase_dom"/>
</dbReference>
<dbReference type="PROSITE" id="PS50109">
    <property type="entry name" value="HIS_KIN"/>
    <property type="match status" value="1"/>
</dbReference>
<comment type="caution">
    <text evidence="4">The sequence shown here is derived from an EMBL/GenBank/DDBJ whole genome shotgun (WGS) entry which is preliminary data.</text>
</comment>
<dbReference type="SMART" id="SM00387">
    <property type="entry name" value="HATPase_c"/>
    <property type="match status" value="1"/>
</dbReference>
<dbReference type="PRINTS" id="PR00344">
    <property type="entry name" value="BCTRLSENSOR"/>
</dbReference>
<sequence length="366" mass="40312">MKHILVIDDDRALLQALEATLNLAGYEVETTDSGQDGLRRAYERVPDLILCDISMPDLGGTTVLQALRVDPATQNLQVVLMTGKARNEVSMRSAMDLGADDYLEKPFSPDALLRCVASRLRRRELGEHVAEKTYEDLRNALHSTLPHEFFTPLAGILGLAELLRQDVDRLGREEMLGMIRDIERSGRRLHRTLSNYLRLLDLEPDPAPVPPLDPQTAWDLVSAAAMAAAERRDRASDLRLEGTPQPLPISEQNLSTIVEELADNAFSYSRAGTPVTVECSANEGRWTVRVADKGRGMTEQQLQRIGLFHQFDRSTYEQQGLGLGLALVKRLVEAHGGSASIVSSPGTGTVVTLAWPWRGDSAGART</sequence>
<evidence type="ECO:0000259" key="3">
    <source>
        <dbReference type="PROSITE" id="PS50110"/>
    </source>
</evidence>
<dbReference type="Gene3D" id="3.40.50.2300">
    <property type="match status" value="1"/>
</dbReference>
<dbReference type="InterPro" id="IPR011006">
    <property type="entry name" value="CheY-like_superfamily"/>
</dbReference>
<dbReference type="Pfam" id="PF00512">
    <property type="entry name" value="HisKA"/>
    <property type="match status" value="1"/>
</dbReference>
<dbReference type="InterPro" id="IPR003594">
    <property type="entry name" value="HATPase_dom"/>
</dbReference>
<dbReference type="PANTHER" id="PTHR43547:SF2">
    <property type="entry name" value="HYBRID SIGNAL TRANSDUCTION HISTIDINE KINASE C"/>
    <property type="match status" value="1"/>
</dbReference>
<gene>
    <name evidence="4" type="primary">phoP_2</name>
    <name evidence="4" type="ORF">GALL_84420</name>
</gene>
<keyword evidence="1" id="KW-0597">Phosphoprotein</keyword>
<dbReference type="AlphaFoldDB" id="A0A1J5T5X3"/>
<evidence type="ECO:0000256" key="1">
    <source>
        <dbReference type="ARBA" id="ARBA00022553"/>
    </source>
</evidence>
<dbReference type="PROSITE" id="PS50110">
    <property type="entry name" value="RESPONSE_REGULATORY"/>
    <property type="match status" value="1"/>
</dbReference>
<dbReference type="InterPro" id="IPR036890">
    <property type="entry name" value="HATPase_C_sf"/>
</dbReference>
<dbReference type="EMBL" id="MLJW01000027">
    <property type="protein sequence ID" value="OIR09212.1"/>
    <property type="molecule type" value="Genomic_DNA"/>
</dbReference>
<proteinExistence type="predicted"/>
<dbReference type="InterPro" id="IPR003661">
    <property type="entry name" value="HisK_dim/P_dom"/>
</dbReference>
<dbReference type="Gene3D" id="1.10.287.130">
    <property type="match status" value="1"/>
</dbReference>
<dbReference type="CDD" id="cd00075">
    <property type="entry name" value="HATPase"/>
    <property type="match status" value="1"/>
</dbReference>
<evidence type="ECO:0000259" key="2">
    <source>
        <dbReference type="PROSITE" id="PS50109"/>
    </source>
</evidence>
<dbReference type="SMART" id="SM00388">
    <property type="entry name" value="HisKA"/>
    <property type="match status" value="1"/>
</dbReference>
<dbReference type="CDD" id="cd00082">
    <property type="entry name" value="HisKA"/>
    <property type="match status" value="1"/>
</dbReference>
<dbReference type="Pfam" id="PF02518">
    <property type="entry name" value="HATPase_c"/>
    <property type="match status" value="1"/>
</dbReference>
<name>A0A1J5T5X3_9ZZZZ</name>